<keyword evidence="4" id="KW-1185">Reference proteome</keyword>
<name>A0A180G7Y0_PUCT1</name>
<organism evidence="2">
    <name type="scientific">Puccinia triticina (isolate 1-1 / race 1 (BBBD))</name>
    <name type="common">Brown leaf rust fungus</name>
    <dbReference type="NCBI Taxonomy" id="630390"/>
    <lineage>
        <taxon>Eukaryota</taxon>
        <taxon>Fungi</taxon>
        <taxon>Dikarya</taxon>
        <taxon>Basidiomycota</taxon>
        <taxon>Pucciniomycotina</taxon>
        <taxon>Pucciniomycetes</taxon>
        <taxon>Pucciniales</taxon>
        <taxon>Pucciniaceae</taxon>
        <taxon>Puccinia</taxon>
    </lineage>
</organism>
<reference evidence="2" key="2">
    <citation type="submission" date="2016-05" db="EMBL/GenBank/DDBJ databases">
        <title>Comparative analysis highlights variable genome content of wheat rusts and divergence of the mating loci.</title>
        <authorList>
            <person name="Cuomo C.A."/>
            <person name="Bakkeren G."/>
            <person name="Szabo L."/>
            <person name="Khalil H."/>
            <person name="Joly D."/>
            <person name="Goldberg J."/>
            <person name="Young S."/>
            <person name="Zeng Q."/>
            <person name="Fellers J."/>
        </authorList>
    </citation>
    <scope>NUCLEOTIDE SEQUENCE [LARGE SCALE GENOMIC DNA]</scope>
    <source>
        <strain evidence="2">1-1 BBBD Race 1</strain>
    </source>
</reference>
<dbReference type="OrthoDB" id="4815524at2759"/>
<dbReference type="AlphaFoldDB" id="A0A180G7Y0"/>
<protein>
    <submittedName>
        <fullName evidence="2 3">Uncharacterized protein</fullName>
    </submittedName>
</protein>
<feature type="region of interest" description="Disordered" evidence="1">
    <location>
        <begin position="119"/>
        <end position="161"/>
    </location>
</feature>
<dbReference type="Proteomes" id="UP000005240">
    <property type="component" value="Unassembled WGS sequence"/>
</dbReference>
<dbReference type="EnsemblFungi" id="PTTG_28951-t43_1">
    <property type="protein sequence ID" value="PTTG_28951-t43_1-p1"/>
    <property type="gene ID" value="PTTG_28951"/>
</dbReference>
<feature type="region of interest" description="Disordered" evidence="1">
    <location>
        <begin position="1"/>
        <end position="68"/>
    </location>
</feature>
<reference evidence="2" key="1">
    <citation type="submission" date="2009-11" db="EMBL/GenBank/DDBJ databases">
        <authorList>
            <consortium name="The Broad Institute Genome Sequencing Platform"/>
            <person name="Ward D."/>
            <person name="Feldgarden M."/>
            <person name="Earl A."/>
            <person name="Young S.K."/>
            <person name="Zeng Q."/>
            <person name="Koehrsen M."/>
            <person name="Alvarado L."/>
            <person name="Berlin A."/>
            <person name="Bochicchio J."/>
            <person name="Borenstein D."/>
            <person name="Chapman S.B."/>
            <person name="Chen Z."/>
            <person name="Engels R."/>
            <person name="Freedman E."/>
            <person name="Gellesch M."/>
            <person name="Goldberg J."/>
            <person name="Griggs A."/>
            <person name="Gujja S."/>
            <person name="Heilman E."/>
            <person name="Heiman D."/>
            <person name="Hepburn T."/>
            <person name="Howarth C."/>
            <person name="Jen D."/>
            <person name="Larson L."/>
            <person name="Lewis B."/>
            <person name="Mehta T."/>
            <person name="Park D."/>
            <person name="Pearson M."/>
            <person name="Roberts A."/>
            <person name="Saif S."/>
            <person name="Shea T."/>
            <person name="Shenoy N."/>
            <person name="Sisk P."/>
            <person name="Stolte C."/>
            <person name="Sykes S."/>
            <person name="Thomson T."/>
            <person name="Walk T."/>
            <person name="White J."/>
            <person name="Yandava C."/>
            <person name="Izard J."/>
            <person name="Baranova O.V."/>
            <person name="Blanton J.M."/>
            <person name="Tanner A.C."/>
            <person name="Dewhirst F.E."/>
            <person name="Haas B."/>
            <person name="Nusbaum C."/>
            <person name="Birren B."/>
        </authorList>
    </citation>
    <scope>NUCLEOTIDE SEQUENCE [LARGE SCALE GENOMIC DNA]</scope>
    <source>
        <strain evidence="2">1-1 BBBD Race 1</strain>
    </source>
</reference>
<accession>A0A180G7Y0</accession>
<reference evidence="3" key="4">
    <citation type="submission" date="2025-05" db="UniProtKB">
        <authorList>
            <consortium name="EnsemblFungi"/>
        </authorList>
    </citation>
    <scope>IDENTIFICATION</scope>
    <source>
        <strain evidence="3">isolate 1-1 / race 1 (BBBD)</strain>
    </source>
</reference>
<evidence type="ECO:0000313" key="4">
    <source>
        <dbReference type="Proteomes" id="UP000005240"/>
    </source>
</evidence>
<evidence type="ECO:0000256" key="1">
    <source>
        <dbReference type="SAM" id="MobiDB-lite"/>
    </source>
</evidence>
<feature type="compositionally biased region" description="Low complexity" evidence="1">
    <location>
        <begin position="140"/>
        <end position="161"/>
    </location>
</feature>
<reference evidence="3 4" key="3">
    <citation type="journal article" date="2017" name="G3 (Bethesda)">
        <title>Comparative analysis highlights variable genome content of wheat rusts and divergence of the mating loci.</title>
        <authorList>
            <person name="Cuomo C.A."/>
            <person name="Bakkeren G."/>
            <person name="Khalil H.B."/>
            <person name="Panwar V."/>
            <person name="Joly D."/>
            <person name="Linning R."/>
            <person name="Sakthikumar S."/>
            <person name="Song X."/>
            <person name="Adiconis X."/>
            <person name="Fan L."/>
            <person name="Goldberg J.M."/>
            <person name="Levin J.Z."/>
            <person name="Young S."/>
            <person name="Zeng Q."/>
            <person name="Anikster Y."/>
            <person name="Bruce M."/>
            <person name="Wang M."/>
            <person name="Yin C."/>
            <person name="McCallum B."/>
            <person name="Szabo L.J."/>
            <person name="Hulbert S."/>
            <person name="Chen X."/>
            <person name="Fellers J.P."/>
        </authorList>
    </citation>
    <scope>NUCLEOTIDE SEQUENCE</scope>
    <source>
        <strain evidence="4">Isolate 1-1 / race 1 (BBBD)</strain>
        <strain evidence="3">isolate 1-1 / race 1 (BBBD)</strain>
    </source>
</reference>
<feature type="compositionally biased region" description="Basic and acidic residues" evidence="1">
    <location>
        <begin position="22"/>
        <end position="54"/>
    </location>
</feature>
<dbReference type="EMBL" id="ADAS02000160">
    <property type="protein sequence ID" value="OAV88668.1"/>
    <property type="molecule type" value="Genomic_DNA"/>
</dbReference>
<evidence type="ECO:0000313" key="2">
    <source>
        <dbReference type="EMBL" id="OAV88668.1"/>
    </source>
</evidence>
<dbReference type="VEuPathDB" id="FungiDB:PTTG_28951"/>
<proteinExistence type="predicted"/>
<evidence type="ECO:0000313" key="3">
    <source>
        <dbReference type="EnsemblFungi" id="PTTG_28951-t43_1-p1"/>
    </source>
</evidence>
<gene>
    <name evidence="2" type="ORF">PTTG_28951</name>
</gene>
<sequence length="161" mass="17885">MDSTESLPPVQVSKCENQTEEPSAKEPRVKEPSAKEPRVKEPSAKEPCVKEPSVKEPIMPESLPAATDLIPAPLERDFGSRDECYETIQKWAFDHGFAIATARSYSVNGKICVVYQCNKSGPYRPHRTPKEDLEEDTILSPPNSSQKPKSTSTPKTSIKKD</sequence>